<evidence type="ECO:0000256" key="1">
    <source>
        <dbReference type="SAM" id="MobiDB-lite"/>
    </source>
</evidence>
<dbReference type="SUPFAM" id="SSF52540">
    <property type="entry name" value="P-loop containing nucleoside triphosphate hydrolases"/>
    <property type="match status" value="2"/>
</dbReference>
<feature type="transmembrane region" description="Helical" evidence="2">
    <location>
        <begin position="1394"/>
        <end position="1419"/>
    </location>
</feature>
<comment type="caution">
    <text evidence="4">The sequence shown here is derived from an EMBL/GenBank/DDBJ whole genome shotgun (WGS) entry which is preliminary data.</text>
</comment>
<keyword evidence="2" id="KW-0472">Membrane</keyword>
<feature type="region of interest" description="Disordered" evidence="1">
    <location>
        <begin position="1440"/>
        <end position="1464"/>
    </location>
</feature>
<feature type="domain" description="Ig-like" evidence="3">
    <location>
        <begin position="29"/>
        <end position="146"/>
    </location>
</feature>
<evidence type="ECO:0000259" key="3">
    <source>
        <dbReference type="PROSITE" id="PS50835"/>
    </source>
</evidence>
<dbReference type="InterPro" id="IPR027417">
    <property type="entry name" value="P-loop_NTPase"/>
</dbReference>
<organism evidence="4 5">
    <name type="scientific">Pomacea canaliculata</name>
    <name type="common">Golden apple snail</name>
    <dbReference type="NCBI Taxonomy" id="400727"/>
    <lineage>
        <taxon>Eukaryota</taxon>
        <taxon>Metazoa</taxon>
        <taxon>Spiralia</taxon>
        <taxon>Lophotrochozoa</taxon>
        <taxon>Mollusca</taxon>
        <taxon>Gastropoda</taxon>
        <taxon>Caenogastropoda</taxon>
        <taxon>Architaenioglossa</taxon>
        <taxon>Ampullarioidea</taxon>
        <taxon>Ampullariidae</taxon>
        <taxon>Pomacea</taxon>
    </lineage>
</organism>
<accession>A0A2T7NKX7</accession>
<evidence type="ECO:0000313" key="4">
    <source>
        <dbReference type="EMBL" id="PVD21815.1"/>
    </source>
</evidence>
<evidence type="ECO:0000256" key="2">
    <source>
        <dbReference type="SAM" id="Phobius"/>
    </source>
</evidence>
<protein>
    <recommendedName>
        <fullName evidence="3">Ig-like domain-containing protein</fullName>
    </recommendedName>
</protein>
<dbReference type="EMBL" id="PZQS01000011">
    <property type="protein sequence ID" value="PVD21815.1"/>
    <property type="molecule type" value="Genomic_DNA"/>
</dbReference>
<keyword evidence="2" id="KW-1133">Transmembrane helix</keyword>
<dbReference type="SMART" id="SM00409">
    <property type="entry name" value="IG"/>
    <property type="match status" value="2"/>
</dbReference>
<keyword evidence="2" id="KW-0812">Transmembrane</keyword>
<feature type="transmembrane region" description="Helical" evidence="2">
    <location>
        <begin position="272"/>
        <end position="298"/>
    </location>
</feature>
<gene>
    <name evidence="4" type="ORF">C0Q70_17617</name>
</gene>
<feature type="non-terminal residue" evidence="4">
    <location>
        <position position="1464"/>
    </location>
</feature>
<keyword evidence="5" id="KW-1185">Reference proteome</keyword>
<reference evidence="4 5" key="1">
    <citation type="submission" date="2018-04" db="EMBL/GenBank/DDBJ databases">
        <title>The genome of golden apple snail Pomacea canaliculata provides insight into stress tolerance and invasive adaptation.</title>
        <authorList>
            <person name="Liu C."/>
            <person name="Liu B."/>
            <person name="Ren Y."/>
            <person name="Zhang Y."/>
            <person name="Wang H."/>
            <person name="Li S."/>
            <person name="Jiang F."/>
            <person name="Yin L."/>
            <person name="Zhang G."/>
            <person name="Qian W."/>
            <person name="Fan W."/>
        </authorList>
    </citation>
    <scope>NUCLEOTIDE SEQUENCE [LARGE SCALE GENOMIC DNA]</scope>
    <source>
        <strain evidence="4">SZHN2017</strain>
        <tissue evidence="4">Muscle</tissue>
    </source>
</reference>
<dbReference type="PROSITE" id="PS51257">
    <property type="entry name" value="PROKAR_LIPOPROTEIN"/>
    <property type="match status" value="1"/>
</dbReference>
<name>A0A2T7NKX7_POMCA</name>
<dbReference type="Proteomes" id="UP000245119">
    <property type="component" value="Linkage Group LG11"/>
</dbReference>
<proteinExistence type="predicted"/>
<dbReference type="PROSITE" id="PS50835">
    <property type="entry name" value="IG_LIKE"/>
    <property type="match status" value="1"/>
</dbReference>
<sequence>MGTRLSLEILEISAPQVATYACHLPGYGPDSIVTCDLNVELDGISECEILSVKLNSQTALTCYFREDLSKTRVDFSVSHHSKLGVADRVLSCTWTGDSPTCTTALGYLFDKKVTSHLTLQIPSALEVHEGTYSCQTASAVSSKTCSFALEQDNGYKGKASCNISSVKENEPAALTCVFSSDISVTKDNFEVVRPDGKGPNVANCTWTNGKLECTTATGFDVNKTVTDHVIIRLSQATPAHTGQYACRLQGSDDGGFTPCALIVMAGDPRDEFYAAVVAGIVISLLVVIALITAILFVLCRRGKIVCKHPPFLQRFSKKQEESEEGQSMIPKKSSQKMDETTEKFLTYLSDDFIKMYPDFDTKSYLVPPLYFNRNTYKEGNIGGQQVYITKPPDEETVKHDLAMARVLHSLRLLVEQEDQDVMFFISQFNYDDYLATPGQDFLSHKLPMPVGLIGQEKHFGDFDILILHRNLGVLVGVVKACSDDPGKTNDTIIVEEMKKGWEELNNADRMLKHLLSSEQNEIVVHKLLMLPNVSQDRLESLLLGNDDMTKDLATCLGISEPSYLHKECLCTEHLDDADWIGLGLELKKLLIRRLMRSDDNTPFSVDQYVAIISRFCGPATPWSLKIPGGPPKAVLSPAFKHSLSMTGDLFCAPVLQPEQWDALNDHSPRVVLTGPPASGKTRMLVLTGIRWISEGHTVHVVSTCKESRAATEMIHAELSRVLQEKQLPGAVSLVPFEDESITEGVIQMTEEAADGSLYIIADEPESYKLVSVDLRVTRQDVKVIHQSNTETDVVSCTWINKKPSCTSVPGFEVNNTITDRLTIKVPRATLEYNGTYPSQDVVKTTKNFLTDLSNGFRKTYPEYNTKSYVVPPLYFNDNTYELTTFAGEDVYITNPPDQQTVKHDMAMGRVLKNLNLLAIFESEVMFVISQFDYKKYLANPTNEFADHSLPMPERLRIVLNEDQDVAQNLKKCLGFPETADISNKCLCGDHMWSPDRQQNIKKWFNSRFPEAQNKAFASDDEYADKVARFCGPATIWSLNIPDHQSGILPKTLEDCVWMTGELFTKPILQPQQWEILNTNSPRVFLSGPPASGKTRMLVLAGKRWMSDGHKVHVVSTGRKSRAASHVIYTELSMASKEMSGSCELITFEKEDTKERIDKLLKLAKTMYIIADEAYNAKSSSFKDFVDGLRKEVPKLHLWAASCLPNIAPQCCEPYLFKDSFTCPPAILARFDVSQLADKNTVDFWRYDSRTTAPTDGPTVIEVYHDDKGHNGDYPHDCKTCANEVMKLLQTLCVIKSEMERASVYDQTREIERKQRGKTEKDRSCTWTNGELECTTATGFDVNKTVTDHVIIRLSQATPAHTGQYACRLQGSDDGGFTHCDFVVMPGDPHDDSSAGVAAAVVIPLLVLIVLVAAILFVLWRKGLGNQNSIQYKRTPLTRARDAVKESGHSSSQMQRASVYDQTRG</sequence>
<dbReference type="InterPro" id="IPR003599">
    <property type="entry name" value="Ig_sub"/>
</dbReference>
<dbReference type="OrthoDB" id="6370831at2759"/>
<evidence type="ECO:0000313" key="5">
    <source>
        <dbReference type="Proteomes" id="UP000245119"/>
    </source>
</evidence>
<dbReference type="InterPro" id="IPR007110">
    <property type="entry name" value="Ig-like_dom"/>
</dbReference>